<dbReference type="GO" id="GO:0000976">
    <property type="term" value="F:transcription cis-regulatory region binding"/>
    <property type="evidence" value="ECO:0007669"/>
    <property type="project" value="TreeGrafter"/>
</dbReference>
<dbReference type="PRINTS" id="PR00455">
    <property type="entry name" value="HTHTETR"/>
</dbReference>
<dbReference type="SUPFAM" id="SSF46689">
    <property type="entry name" value="Homeodomain-like"/>
    <property type="match status" value="1"/>
</dbReference>
<protein>
    <submittedName>
        <fullName evidence="4">TetR family transcriptional regulator</fullName>
    </submittedName>
</protein>
<organism evidence="4 5">
    <name type="scientific">Brachybacterium muris UCD-AY4</name>
    <dbReference type="NCBI Taxonomy" id="1249481"/>
    <lineage>
        <taxon>Bacteria</taxon>
        <taxon>Bacillati</taxon>
        <taxon>Actinomycetota</taxon>
        <taxon>Actinomycetes</taxon>
        <taxon>Micrococcales</taxon>
        <taxon>Dermabacteraceae</taxon>
        <taxon>Brachybacterium</taxon>
    </lineage>
</organism>
<sequence>MSASSPSPRRRLDVQQRRAAILQAAREVYSEQPYGTVPTAVIAKACGASPSLVFHYFGSKAGLYAEVIRGALGELEAAQEQAITALSPGVPVRDRVRAALAVYLDHIAAGPTFWGVPLRGGEEPSEAQAVRSEARARYMERLGELLGVGTFPRHLYAIAGFYGFIDQACARWVQQGCPADQRDLLLDAALGALEGGLGDWRV</sequence>
<dbReference type="EMBL" id="AORC01000004">
    <property type="protein sequence ID" value="EYT50314.1"/>
    <property type="molecule type" value="Genomic_DNA"/>
</dbReference>
<evidence type="ECO:0000313" key="5">
    <source>
        <dbReference type="Proteomes" id="UP000019754"/>
    </source>
</evidence>
<reference evidence="4 5" key="1">
    <citation type="journal article" date="2013" name="Genome Announc.">
        <title>Draft genome sequence of an Actinobacterium, Brachybacterium muris strain UCD-AY4.</title>
        <authorList>
            <person name="Lo J.R."/>
            <person name="Lang J.M."/>
            <person name="Darling A.E."/>
            <person name="Eisen J.A."/>
            <person name="Coil D.A."/>
        </authorList>
    </citation>
    <scope>NUCLEOTIDE SEQUENCE [LARGE SCALE GENOMIC DNA]</scope>
    <source>
        <strain evidence="4 5">UCD-AY4</strain>
    </source>
</reference>
<dbReference type="OrthoDB" id="8479950at2"/>
<evidence type="ECO:0000259" key="3">
    <source>
        <dbReference type="PROSITE" id="PS50977"/>
    </source>
</evidence>
<keyword evidence="5" id="KW-1185">Reference proteome</keyword>
<evidence type="ECO:0000256" key="1">
    <source>
        <dbReference type="ARBA" id="ARBA00023125"/>
    </source>
</evidence>
<comment type="caution">
    <text evidence="4">The sequence shown here is derived from an EMBL/GenBank/DDBJ whole genome shotgun (WGS) entry which is preliminary data.</text>
</comment>
<dbReference type="InterPro" id="IPR050109">
    <property type="entry name" value="HTH-type_TetR-like_transc_reg"/>
</dbReference>
<dbReference type="GO" id="GO:0003700">
    <property type="term" value="F:DNA-binding transcription factor activity"/>
    <property type="evidence" value="ECO:0007669"/>
    <property type="project" value="TreeGrafter"/>
</dbReference>
<evidence type="ECO:0000313" key="4">
    <source>
        <dbReference type="EMBL" id="EYT50314.1"/>
    </source>
</evidence>
<evidence type="ECO:0000256" key="2">
    <source>
        <dbReference type="PROSITE-ProRule" id="PRU00335"/>
    </source>
</evidence>
<dbReference type="RefSeq" id="WP_017822370.1">
    <property type="nucleotide sequence ID" value="NZ_AORC01000004.1"/>
</dbReference>
<keyword evidence="1 2" id="KW-0238">DNA-binding</keyword>
<feature type="DNA-binding region" description="H-T-H motif" evidence="2">
    <location>
        <begin position="38"/>
        <end position="57"/>
    </location>
</feature>
<feature type="domain" description="HTH tetR-type" evidence="3">
    <location>
        <begin position="15"/>
        <end position="75"/>
    </location>
</feature>
<dbReference type="Pfam" id="PF00440">
    <property type="entry name" value="TetR_N"/>
    <property type="match status" value="1"/>
</dbReference>
<dbReference type="AlphaFoldDB" id="A0A022KYN1"/>
<dbReference type="PANTHER" id="PTHR30055">
    <property type="entry name" value="HTH-TYPE TRANSCRIPTIONAL REGULATOR RUTR"/>
    <property type="match status" value="1"/>
</dbReference>
<dbReference type="HOGENOM" id="CLU_069356_11_0_11"/>
<dbReference type="Gene3D" id="1.10.357.10">
    <property type="entry name" value="Tetracycline Repressor, domain 2"/>
    <property type="match status" value="1"/>
</dbReference>
<dbReference type="STRING" id="1249481.D641_0103275"/>
<name>A0A022KYN1_9MICO</name>
<gene>
    <name evidence="4" type="ORF">D641_0103275</name>
</gene>
<dbReference type="Proteomes" id="UP000019754">
    <property type="component" value="Unassembled WGS sequence"/>
</dbReference>
<dbReference type="PROSITE" id="PS50977">
    <property type="entry name" value="HTH_TETR_2"/>
    <property type="match status" value="1"/>
</dbReference>
<proteinExistence type="predicted"/>
<dbReference type="InterPro" id="IPR009057">
    <property type="entry name" value="Homeodomain-like_sf"/>
</dbReference>
<dbReference type="InterPro" id="IPR001647">
    <property type="entry name" value="HTH_TetR"/>
</dbReference>
<dbReference type="PANTHER" id="PTHR30055:SF174">
    <property type="entry name" value="TRANSCRIPTIONAL REGULATORY PROTEIN (PROBABLY TETR-FAMILY)-RELATED"/>
    <property type="match status" value="1"/>
</dbReference>
<accession>A0A022KYN1</accession>